<evidence type="ECO:0000313" key="2">
    <source>
        <dbReference type="EMBL" id="ONU77774.1"/>
    </source>
</evidence>
<evidence type="ECO:0008006" key="4">
    <source>
        <dbReference type="Google" id="ProtNLM"/>
    </source>
</evidence>
<keyword evidence="1" id="KW-0472">Membrane</keyword>
<evidence type="ECO:0000313" key="3">
    <source>
        <dbReference type="Proteomes" id="UP000188543"/>
    </source>
</evidence>
<dbReference type="AlphaFoldDB" id="A0A1V2VVR1"/>
<sequence length="102" mass="10922">MQLLRHLLAAAAFVLALCIFPLACMVLAWPETPLVGGNGCFWSPNFMEATLLYPIQEHPLAFTLATGAVLLLASLSMIASLAHRARGAWKAVRSTAIDTTKG</sequence>
<reference evidence="2 3" key="1">
    <citation type="submission" date="2016-08" db="EMBL/GenBank/DDBJ databases">
        <authorList>
            <person name="Seilhamer J.J."/>
        </authorList>
    </citation>
    <scope>NUCLEOTIDE SEQUENCE [LARGE SCALE GENOMIC DNA]</scope>
    <source>
        <strain evidence="2 3">VC14762</strain>
    </source>
</reference>
<protein>
    <recommendedName>
        <fullName evidence="4">Transmembrane protein</fullName>
    </recommendedName>
</protein>
<keyword evidence="1" id="KW-1133">Transmembrane helix</keyword>
<proteinExistence type="predicted"/>
<name>A0A1V2VVR1_9BURK</name>
<keyword evidence="1" id="KW-0812">Transmembrane</keyword>
<comment type="caution">
    <text evidence="2">The sequence shown here is derived from an EMBL/GenBank/DDBJ whole genome shotgun (WGS) entry which is preliminary data.</text>
</comment>
<dbReference type="EMBL" id="MUTJ01000092">
    <property type="protein sequence ID" value="ONU77774.1"/>
    <property type="molecule type" value="Genomic_DNA"/>
</dbReference>
<dbReference type="Proteomes" id="UP000188543">
    <property type="component" value="Unassembled WGS sequence"/>
</dbReference>
<dbReference type="RefSeq" id="WP_077176653.1">
    <property type="nucleotide sequence ID" value="NZ_MUTB01000063.1"/>
</dbReference>
<accession>A0A1V2VVR1</accession>
<organism evidence="2 3">
    <name type="scientific">Burkholderia cenocepacia</name>
    <dbReference type="NCBI Taxonomy" id="95486"/>
    <lineage>
        <taxon>Bacteria</taxon>
        <taxon>Pseudomonadati</taxon>
        <taxon>Pseudomonadota</taxon>
        <taxon>Betaproteobacteria</taxon>
        <taxon>Burkholderiales</taxon>
        <taxon>Burkholderiaceae</taxon>
        <taxon>Burkholderia</taxon>
        <taxon>Burkholderia cepacia complex</taxon>
    </lineage>
</organism>
<feature type="transmembrane region" description="Helical" evidence="1">
    <location>
        <begin position="60"/>
        <end position="82"/>
    </location>
</feature>
<evidence type="ECO:0000256" key="1">
    <source>
        <dbReference type="SAM" id="Phobius"/>
    </source>
</evidence>
<gene>
    <name evidence="2" type="ORF">A8E72_30790</name>
</gene>